<dbReference type="InterPro" id="IPR000547">
    <property type="entry name" value="Clathrin_H-chain/VPS_repeat"/>
</dbReference>
<feature type="compositionally biased region" description="Acidic residues" evidence="7">
    <location>
        <begin position="261"/>
        <end position="272"/>
    </location>
</feature>
<dbReference type="RefSeq" id="XP_001583153.1">
    <property type="nucleotide sequence ID" value="XM_001583103.1"/>
</dbReference>
<protein>
    <recommendedName>
        <fullName evidence="10">RING-type domain-containing protein</fullName>
    </recommendedName>
</protein>
<proteinExistence type="predicted"/>
<evidence type="ECO:0000256" key="3">
    <source>
        <dbReference type="ARBA" id="ARBA00022771"/>
    </source>
</evidence>
<dbReference type="GO" id="GO:0008270">
    <property type="term" value="F:zinc ion binding"/>
    <property type="evidence" value="ECO:0007669"/>
    <property type="project" value="UniProtKB-KW"/>
</dbReference>
<dbReference type="CDD" id="cd16688">
    <property type="entry name" value="RING-H2_Vps11"/>
    <property type="match status" value="1"/>
</dbReference>
<dbReference type="VEuPathDB" id="TrichDB:TVAGG3_0382400"/>
<dbReference type="InterPro" id="IPR057308">
    <property type="entry name" value="CHCR_PEP5_VPS11"/>
</dbReference>
<dbReference type="eggNOG" id="KOG2114">
    <property type="taxonomic scope" value="Eukaryota"/>
</dbReference>
<dbReference type="GO" id="GO:0007033">
    <property type="term" value="P:vacuole organization"/>
    <property type="evidence" value="ECO:0000318"/>
    <property type="project" value="GO_Central"/>
</dbReference>
<dbReference type="PANTHER" id="PTHR23323">
    <property type="entry name" value="VACUOLAR PROTEIN SORTING-ASSOCIATED PROTEIN"/>
    <property type="match status" value="1"/>
</dbReference>
<keyword evidence="5" id="KW-0472">Membrane</keyword>
<dbReference type="KEGG" id="tva:5467721"/>
<gene>
    <name evidence="8" type="ORF">TVAG_093410</name>
</gene>
<dbReference type="EMBL" id="DS113185">
    <property type="protein sequence ID" value="EAY22167.1"/>
    <property type="molecule type" value="Genomic_DNA"/>
</dbReference>
<evidence type="ECO:0000256" key="7">
    <source>
        <dbReference type="SAM" id="MobiDB-lite"/>
    </source>
</evidence>
<evidence type="ECO:0000256" key="1">
    <source>
        <dbReference type="ARBA" id="ARBA00004184"/>
    </source>
</evidence>
<feature type="repeat" description="CHCR" evidence="6">
    <location>
        <begin position="461"/>
        <end position="608"/>
    </location>
</feature>
<dbReference type="Pfam" id="PF23356">
    <property type="entry name" value="TPR_PEP5_VPS11"/>
    <property type="match status" value="1"/>
</dbReference>
<reference evidence="8" key="1">
    <citation type="submission" date="2006-10" db="EMBL/GenBank/DDBJ databases">
        <authorList>
            <person name="Amadeo P."/>
            <person name="Zhao Q."/>
            <person name="Wortman J."/>
            <person name="Fraser-Liggett C."/>
            <person name="Carlton J."/>
        </authorList>
    </citation>
    <scope>NUCLEOTIDE SEQUENCE</scope>
    <source>
        <strain evidence="8">G3</strain>
    </source>
</reference>
<keyword evidence="3" id="KW-0863">Zinc-finger</keyword>
<evidence type="ECO:0000256" key="5">
    <source>
        <dbReference type="ARBA" id="ARBA00023136"/>
    </source>
</evidence>
<dbReference type="OrthoDB" id="26184at2759"/>
<name>A2DBG4_TRIV3</name>
<dbReference type="GO" id="GO:0030674">
    <property type="term" value="F:protein-macromolecule adaptor activity"/>
    <property type="evidence" value="ECO:0000318"/>
    <property type="project" value="GO_Central"/>
</dbReference>
<dbReference type="PANTHER" id="PTHR23323:SF24">
    <property type="entry name" value="VACUOLAR PROTEIN SORTING-ASSOCIATED PROTEIN 11 HOMOLOG"/>
    <property type="match status" value="1"/>
</dbReference>
<keyword evidence="2" id="KW-0479">Metal-binding</keyword>
<dbReference type="STRING" id="5722.A2DBG4"/>
<dbReference type="GO" id="GO:0006886">
    <property type="term" value="P:intracellular protein transport"/>
    <property type="evidence" value="ECO:0007669"/>
    <property type="project" value="UniProtKB-UniRule"/>
</dbReference>
<dbReference type="GO" id="GO:0007032">
    <property type="term" value="P:endosome organization"/>
    <property type="evidence" value="ECO:0000318"/>
    <property type="project" value="GO_Central"/>
</dbReference>
<keyword evidence="9" id="KW-1185">Reference proteome</keyword>
<evidence type="ECO:0000256" key="2">
    <source>
        <dbReference type="ARBA" id="ARBA00022723"/>
    </source>
</evidence>
<dbReference type="InParanoid" id="A2DBG4"/>
<keyword evidence="4" id="KW-0862">Zinc</keyword>
<dbReference type="Proteomes" id="UP000001542">
    <property type="component" value="Unassembled WGS sequence"/>
</dbReference>
<feature type="compositionally biased region" description="Basic and acidic residues" evidence="7">
    <location>
        <begin position="273"/>
        <end position="299"/>
    </location>
</feature>
<reference evidence="8" key="2">
    <citation type="journal article" date="2007" name="Science">
        <title>Draft genome sequence of the sexually transmitted pathogen Trichomonas vaginalis.</title>
        <authorList>
            <person name="Carlton J.M."/>
            <person name="Hirt R.P."/>
            <person name="Silva J.C."/>
            <person name="Delcher A.L."/>
            <person name="Schatz M."/>
            <person name="Zhao Q."/>
            <person name="Wortman J.R."/>
            <person name="Bidwell S.L."/>
            <person name="Alsmark U.C.M."/>
            <person name="Besteiro S."/>
            <person name="Sicheritz-Ponten T."/>
            <person name="Noel C.J."/>
            <person name="Dacks J.B."/>
            <person name="Foster P.G."/>
            <person name="Simillion C."/>
            <person name="Van de Peer Y."/>
            <person name="Miranda-Saavedra D."/>
            <person name="Barton G.J."/>
            <person name="Westrop G.D."/>
            <person name="Mueller S."/>
            <person name="Dessi D."/>
            <person name="Fiori P.L."/>
            <person name="Ren Q."/>
            <person name="Paulsen I."/>
            <person name="Zhang H."/>
            <person name="Bastida-Corcuera F.D."/>
            <person name="Simoes-Barbosa A."/>
            <person name="Brown M.T."/>
            <person name="Hayes R.D."/>
            <person name="Mukherjee M."/>
            <person name="Okumura C.Y."/>
            <person name="Schneider R."/>
            <person name="Smith A.J."/>
            <person name="Vanacova S."/>
            <person name="Villalvazo M."/>
            <person name="Haas B.J."/>
            <person name="Pertea M."/>
            <person name="Feldblyum T.V."/>
            <person name="Utterback T.R."/>
            <person name="Shu C.L."/>
            <person name="Osoegawa K."/>
            <person name="de Jong P.J."/>
            <person name="Hrdy I."/>
            <person name="Horvathova L."/>
            <person name="Zubacova Z."/>
            <person name="Dolezal P."/>
            <person name="Malik S.B."/>
            <person name="Logsdon J.M. Jr."/>
            <person name="Henze K."/>
            <person name="Gupta A."/>
            <person name="Wang C.C."/>
            <person name="Dunne R.L."/>
            <person name="Upcroft J.A."/>
            <person name="Upcroft P."/>
            <person name="White O."/>
            <person name="Salzberg S.L."/>
            <person name="Tang P."/>
            <person name="Chiu C.-H."/>
            <person name="Lee Y.-S."/>
            <person name="Embley T.M."/>
            <person name="Coombs G.H."/>
            <person name="Mottram J.C."/>
            <person name="Tachezy J."/>
            <person name="Fraser-Liggett C.M."/>
            <person name="Johnson P.J."/>
        </authorList>
    </citation>
    <scope>NUCLEOTIDE SEQUENCE [LARGE SCALE GENOMIC DNA]</scope>
    <source>
        <strain evidence="8">G3</strain>
    </source>
</reference>
<dbReference type="GO" id="GO:0048284">
    <property type="term" value="P:organelle fusion"/>
    <property type="evidence" value="ECO:0000318"/>
    <property type="project" value="GO_Central"/>
</dbReference>
<dbReference type="VEuPathDB" id="TrichDB:TVAG_093410"/>
<dbReference type="PROSITE" id="PS50236">
    <property type="entry name" value="CHCR"/>
    <property type="match status" value="1"/>
</dbReference>
<feature type="region of interest" description="Disordered" evidence="7">
    <location>
        <begin position="253"/>
        <end position="312"/>
    </location>
</feature>
<dbReference type="FunCoup" id="A2DBG4">
    <property type="interactions" value="315"/>
</dbReference>
<dbReference type="GO" id="GO:0030897">
    <property type="term" value="C:HOPS complex"/>
    <property type="evidence" value="ECO:0000318"/>
    <property type="project" value="GO_Central"/>
</dbReference>
<organism evidence="8 9">
    <name type="scientific">Trichomonas vaginalis (strain ATCC PRA-98 / G3)</name>
    <dbReference type="NCBI Taxonomy" id="412133"/>
    <lineage>
        <taxon>Eukaryota</taxon>
        <taxon>Metamonada</taxon>
        <taxon>Parabasalia</taxon>
        <taxon>Trichomonadida</taxon>
        <taxon>Trichomonadidae</taxon>
        <taxon>Trichomonas</taxon>
    </lineage>
</organism>
<sequence>MSDTIWNVYHLYDVVDRPYEKLDELELNKCDNACGGLLAYIGSTEGVVFTNPSVDEPAKLKNKEDETFITVSCAKKVTQAIVAVKSTTHKDGFYFYTFDTKQLQPTMLEVPKDYIPTEAIEDGSLTIYLNDDMTLFAYVLDKTKLVIFSAPFDSKPLVSNLHDPITNVLFTHDPNNPARNVLFATTENEITYLDWGSEDSKIYKETKVPADGGAGPHLCTIKEDGVIMVCRGAQVNVYDAGGQLYEEFDPKKAAFNNQGNAEEEDKGEDENDDKEKKEKKKDKEKEKQKAEENKEQEAKEGEEEGEEENKIHKKKAYDRYGKTGKHGPKMQYILNGEPIWIYWIGNALLAVFNAPNDSMIRIFNFFPPCIFGKAAPGDNIRYIFQEWNSIIVVRTDNSITRIAEVDMTEKINSIIKNEQFDVALAIAASRKMTPEFISMIHRRRADSYYAKHKFDLAIDEYIQTIGFLEASYVITRFIDPQYAEFLVKYLEGLQAKGMSNKQHTTLLFNCYTKLRKEERLKYYIEESQKHNPAPYDVATAVEVLNLSGYRPESLELAKNYGLNMEYARMLAEDHCYSTIFEHLKTIGAEDVTQIVKKYGLDIIMFFKDEREAREFTSFLADCCCDGCPMKMRYKDDVKQCCNPDDFLRVFLLKPQMLVAFIDFLAEKKPEVCTAEIWNAAIESIIFKEKEEERDERFNKYFNFTSDTVKFEDGRFKYENDQVDLFLKSEEYRNGLMNFYIKDDIRYYEEYLKLSRFEQIPKYFEETYPIPIWRQTDRLWRYALKYLVQNLVDSRKKGDDENIATLTLSIKEFLSLLTQARIKSETRVAKRYFEEIDPDIIKDEEVDDENRPYDHVKLPKATDVIEPVEVQKIDGPVAFLDILEIISMDKKLRMGYIKDLARAEFKARQSRLKELQSIELETENEMMREDVEAYKLKFCHYKANQTRCKKCNGVIDLPAKHFLCGHSYHIECLGENINMCIHCQEKQKEIIQRKLRSLKKRDKRFENPNHVIAMSGVDPLFALSSLLQSDVMREDETAKVKEVLTEYTKL</sequence>
<dbReference type="GO" id="GO:0006904">
    <property type="term" value="P:vesicle docking involved in exocytosis"/>
    <property type="evidence" value="ECO:0000318"/>
    <property type="project" value="GO_Central"/>
</dbReference>
<dbReference type="AlphaFoldDB" id="A2DBG4"/>
<evidence type="ECO:0000313" key="8">
    <source>
        <dbReference type="EMBL" id="EAY22167.1"/>
    </source>
</evidence>
<evidence type="ECO:0000313" key="9">
    <source>
        <dbReference type="Proteomes" id="UP000001542"/>
    </source>
</evidence>
<accession>A2DBG4</accession>
<evidence type="ECO:0000256" key="4">
    <source>
        <dbReference type="ARBA" id="ARBA00022833"/>
    </source>
</evidence>
<evidence type="ECO:0000256" key="6">
    <source>
        <dbReference type="PROSITE-ProRule" id="PRU01006"/>
    </source>
</evidence>
<comment type="subcellular location">
    <subcellularLocation>
        <location evidence="1">Endomembrane system</location>
        <topology evidence="1">Peripheral membrane protein</topology>
    </subcellularLocation>
</comment>
<evidence type="ECO:0008006" key="10">
    <source>
        <dbReference type="Google" id="ProtNLM"/>
    </source>
</evidence>
<dbReference type="GO" id="GO:0005768">
    <property type="term" value="C:endosome"/>
    <property type="evidence" value="ECO:0000318"/>
    <property type="project" value="GO_Central"/>
</dbReference>